<dbReference type="PANTHER" id="PTHR33207">
    <property type="entry name" value="F-BOX DOMAIN CONTAINING PROTEIN-RELATED"/>
    <property type="match status" value="1"/>
</dbReference>
<organism evidence="1">
    <name type="scientific">Aegilops tauschii</name>
    <name type="common">Tausch's goatgrass</name>
    <name type="synonym">Aegilops squarrosa</name>
    <dbReference type="NCBI Taxonomy" id="37682"/>
    <lineage>
        <taxon>Eukaryota</taxon>
        <taxon>Viridiplantae</taxon>
        <taxon>Streptophyta</taxon>
        <taxon>Embryophyta</taxon>
        <taxon>Tracheophyta</taxon>
        <taxon>Spermatophyta</taxon>
        <taxon>Magnoliopsida</taxon>
        <taxon>Liliopsida</taxon>
        <taxon>Poales</taxon>
        <taxon>Poaceae</taxon>
        <taxon>BOP clade</taxon>
        <taxon>Pooideae</taxon>
        <taxon>Triticodae</taxon>
        <taxon>Triticeae</taxon>
        <taxon>Triticinae</taxon>
        <taxon>Aegilops</taxon>
    </lineage>
</organism>
<evidence type="ECO:0008006" key="2">
    <source>
        <dbReference type="Google" id="ProtNLM"/>
    </source>
</evidence>
<proteinExistence type="predicted"/>
<evidence type="ECO:0000313" key="1">
    <source>
        <dbReference type="EnsemblPlants" id="EMT17224"/>
    </source>
</evidence>
<protein>
    <recommendedName>
        <fullName evidence="2">DUF1618 domain-containing protein</fullName>
    </recommendedName>
</protein>
<sequence length="256" mass="28003">MAAASSAGSDLSTTYLTTSLSTTASRRATAPRARLALTLSSSPPPADTIAYQNLALDFLPLGEFGDCRWELADIRGGLLLLFHRSRAPRLLICDPLARRYKEIPRSAWFHGCNMLGAFLLDGKDADADADAGISLSNFRVTCMVFRLRDRNARACAFSSAVGRWVSTTAHSSKSVVPDGDLDPIHFAGSDDWSAYWTVRDNTVIVLDKDVAELLSFVVPDDEEYHALWEKRHDIRCHGHLLSKIAYPSCIGLVGCG</sequence>
<name>R7WDX2_AEGTA</name>
<dbReference type="EnsemblPlants" id="EMT17224">
    <property type="protein sequence ID" value="EMT17224"/>
    <property type="gene ID" value="F775_16506"/>
</dbReference>
<reference evidence="1" key="1">
    <citation type="submission" date="2015-06" db="UniProtKB">
        <authorList>
            <consortium name="EnsemblPlants"/>
        </authorList>
    </citation>
    <scope>IDENTIFICATION</scope>
</reference>
<dbReference type="ExpressionAtlas" id="R7WDX2">
    <property type="expression patterns" value="baseline"/>
</dbReference>
<accession>R7WDX2</accession>
<dbReference type="AlphaFoldDB" id="R7WDX2"/>